<dbReference type="Proteomes" id="UP000051984">
    <property type="component" value="Unassembled WGS sequence"/>
</dbReference>
<dbReference type="Gene3D" id="1.10.1380.10">
    <property type="entry name" value="Neutral endopeptidase , domain2"/>
    <property type="match status" value="1"/>
</dbReference>
<feature type="domain" description="Peptidase M13 C-terminal" evidence="8">
    <location>
        <begin position="438"/>
        <end position="629"/>
    </location>
</feature>
<dbReference type="GO" id="GO:0005886">
    <property type="term" value="C:plasma membrane"/>
    <property type="evidence" value="ECO:0007669"/>
    <property type="project" value="TreeGrafter"/>
</dbReference>
<evidence type="ECO:0000256" key="1">
    <source>
        <dbReference type="ARBA" id="ARBA00001947"/>
    </source>
</evidence>
<dbReference type="Pfam" id="PF05649">
    <property type="entry name" value="Peptidase_M13_N"/>
    <property type="match status" value="1"/>
</dbReference>
<comment type="cofactor">
    <cofactor evidence="1">
        <name>Zn(2+)</name>
        <dbReference type="ChEBI" id="CHEBI:29105"/>
    </cofactor>
</comment>
<evidence type="ECO:0000259" key="8">
    <source>
        <dbReference type="Pfam" id="PF01431"/>
    </source>
</evidence>
<evidence type="ECO:0000256" key="5">
    <source>
        <dbReference type="ARBA" id="ARBA00022801"/>
    </source>
</evidence>
<evidence type="ECO:0000313" key="10">
    <source>
        <dbReference type="EMBL" id="KRK13042.1"/>
    </source>
</evidence>
<name>A0A0R1F201_LACZE</name>
<evidence type="ECO:0000256" key="7">
    <source>
        <dbReference type="ARBA" id="ARBA00023049"/>
    </source>
</evidence>
<feature type="domain" description="Peptidase M13 N-terminal" evidence="9">
    <location>
        <begin position="7"/>
        <end position="384"/>
    </location>
</feature>
<keyword evidence="3" id="KW-0645">Protease</keyword>
<sequence>MALPRIQDDLYMAVNGAWQEKAQIPPDKSVVSADSDLSDEIRTKLVDDLRKVMQTESDTVSPLRYAARLFSKADDKTKRQQLGIDPVRTRVQTLVKLTTLDQFRAAMPTLIAGQYVLPVTPYVDADMHDAEHNILNLGGPDTILPDAAMYRNGDAENAADLEAWSKMATAMLAAAGFSESDQKNYVEAAKRFDRRLAEVVPDNVDLAVDSTFDNPMTWQAFEEAAGFLGIPQAFADLMPQTPTKVNAVVPNYVPNLPTLITADNYPEWHAWMVINELLSCATYLSDDLRQLAGQYDRFLAGQPEASSWTKHAFGIANEYFDDVIGQYYGQTYFGADAKADITAIVEQILAQYRVQLENNTWLSSTTKQKAIRKLATMKVKMGYPDQLFSLYDHLTVDADDDLLTAVLKLSSQAQQFWFKQVGQPVDRNEWNMPGHLVNASYDPLKNDITFPAGILQPPYYELNWTKAQNLGGTGVTIGHEISHSFDNNGALYDEHGNLHNWWTPADKQAFDQLVKEMAAQFDGRTYEGVKVNGTLTVSENMADNAGMDVALALLGDHPDVKELQAFFTTYARSWATKMRPERVKTLLRQDVHAPAALRVNVPVQNFPAWYQAFQVQPQDGMYRQPQKRLTIWHR</sequence>
<dbReference type="PROSITE" id="PS51885">
    <property type="entry name" value="NEPRILYSIN"/>
    <property type="match status" value="1"/>
</dbReference>
<keyword evidence="6" id="KW-0862">Zinc</keyword>
<evidence type="ECO:0000256" key="3">
    <source>
        <dbReference type="ARBA" id="ARBA00022670"/>
    </source>
</evidence>
<dbReference type="GO" id="GO:0046872">
    <property type="term" value="F:metal ion binding"/>
    <property type="evidence" value="ECO:0007669"/>
    <property type="project" value="UniProtKB-KW"/>
</dbReference>
<evidence type="ECO:0000256" key="4">
    <source>
        <dbReference type="ARBA" id="ARBA00022723"/>
    </source>
</evidence>
<organism evidence="10 11">
    <name type="scientific">Lacticaseibacillus zeae DSM 20178 = KCTC 3804</name>
    <dbReference type="NCBI Taxonomy" id="1423816"/>
    <lineage>
        <taxon>Bacteria</taxon>
        <taxon>Bacillati</taxon>
        <taxon>Bacillota</taxon>
        <taxon>Bacilli</taxon>
        <taxon>Lactobacillales</taxon>
        <taxon>Lactobacillaceae</taxon>
        <taxon>Lacticaseibacillus</taxon>
    </lineage>
</organism>
<evidence type="ECO:0000313" key="11">
    <source>
        <dbReference type="Proteomes" id="UP000051984"/>
    </source>
</evidence>
<dbReference type="RefSeq" id="WP_010489134.1">
    <property type="nucleotide sequence ID" value="NZ_AZCT01000003.1"/>
</dbReference>
<dbReference type="InterPro" id="IPR000718">
    <property type="entry name" value="Peptidase_M13"/>
</dbReference>
<evidence type="ECO:0000256" key="6">
    <source>
        <dbReference type="ARBA" id="ARBA00022833"/>
    </source>
</evidence>
<dbReference type="Gene3D" id="3.40.390.10">
    <property type="entry name" value="Collagenase (Catalytic Domain)"/>
    <property type="match status" value="1"/>
</dbReference>
<dbReference type="AlphaFoldDB" id="A0A0R1F201"/>
<dbReference type="CDD" id="cd08662">
    <property type="entry name" value="M13"/>
    <property type="match status" value="1"/>
</dbReference>
<dbReference type="InterPro" id="IPR042089">
    <property type="entry name" value="Peptidase_M13_dom_2"/>
</dbReference>
<comment type="similarity">
    <text evidence="2">Belongs to the peptidase M13 family.</text>
</comment>
<protein>
    <submittedName>
        <fullName evidence="10">Endopeptidase O</fullName>
    </submittedName>
</protein>
<keyword evidence="5" id="KW-0378">Hydrolase</keyword>
<dbReference type="GO" id="GO:0016485">
    <property type="term" value="P:protein processing"/>
    <property type="evidence" value="ECO:0007669"/>
    <property type="project" value="TreeGrafter"/>
</dbReference>
<dbReference type="Pfam" id="PF01431">
    <property type="entry name" value="Peptidase_M13"/>
    <property type="match status" value="1"/>
</dbReference>
<keyword evidence="4" id="KW-0479">Metal-binding</keyword>
<dbReference type="EMBL" id="AZCT01000003">
    <property type="protein sequence ID" value="KRK13042.1"/>
    <property type="molecule type" value="Genomic_DNA"/>
</dbReference>
<dbReference type="PANTHER" id="PTHR11733">
    <property type="entry name" value="ZINC METALLOPROTEASE FAMILY M13 NEPRILYSIN-RELATED"/>
    <property type="match status" value="1"/>
</dbReference>
<evidence type="ECO:0000259" key="9">
    <source>
        <dbReference type="Pfam" id="PF05649"/>
    </source>
</evidence>
<accession>A0A0R1F201</accession>
<reference evidence="10 11" key="1">
    <citation type="journal article" date="2015" name="Genome Announc.">
        <title>Expanding the biotechnology potential of lactobacilli through comparative genomics of 213 strains and associated genera.</title>
        <authorList>
            <person name="Sun Z."/>
            <person name="Harris H.M."/>
            <person name="McCann A."/>
            <person name="Guo C."/>
            <person name="Argimon S."/>
            <person name="Zhang W."/>
            <person name="Yang X."/>
            <person name="Jeffery I.B."/>
            <person name="Cooney J.C."/>
            <person name="Kagawa T.F."/>
            <person name="Liu W."/>
            <person name="Song Y."/>
            <person name="Salvetti E."/>
            <person name="Wrobel A."/>
            <person name="Rasinkangas P."/>
            <person name="Parkhill J."/>
            <person name="Rea M.C."/>
            <person name="O'Sullivan O."/>
            <person name="Ritari J."/>
            <person name="Douillard F.P."/>
            <person name="Paul Ross R."/>
            <person name="Yang R."/>
            <person name="Briner A.E."/>
            <person name="Felis G.E."/>
            <person name="de Vos W.M."/>
            <person name="Barrangou R."/>
            <person name="Klaenhammer T.R."/>
            <person name="Caufield P.W."/>
            <person name="Cui Y."/>
            <person name="Zhang H."/>
            <person name="O'Toole P.W."/>
        </authorList>
    </citation>
    <scope>NUCLEOTIDE SEQUENCE [LARGE SCALE GENOMIC DNA]</scope>
    <source>
        <strain evidence="10 11">DSM 20178</strain>
    </source>
</reference>
<dbReference type="PRINTS" id="PR00786">
    <property type="entry name" value="NEPRILYSIN"/>
</dbReference>
<dbReference type="InterPro" id="IPR008753">
    <property type="entry name" value="Peptidase_M13_N"/>
</dbReference>
<evidence type="ECO:0000256" key="2">
    <source>
        <dbReference type="ARBA" id="ARBA00007357"/>
    </source>
</evidence>
<dbReference type="GO" id="GO:0004222">
    <property type="term" value="F:metalloendopeptidase activity"/>
    <property type="evidence" value="ECO:0007669"/>
    <property type="project" value="InterPro"/>
</dbReference>
<dbReference type="PANTHER" id="PTHR11733:SF167">
    <property type="entry name" value="FI17812P1-RELATED"/>
    <property type="match status" value="1"/>
</dbReference>
<gene>
    <name evidence="10" type="ORF">FD51_GL002202</name>
</gene>
<comment type="caution">
    <text evidence="10">The sequence shown here is derived from an EMBL/GenBank/DDBJ whole genome shotgun (WGS) entry which is preliminary data.</text>
</comment>
<dbReference type="eggNOG" id="COG3590">
    <property type="taxonomic scope" value="Bacteria"/>
</dbReference>
<dbReference type="SUPFAM" id="SSF55486">
    <property type="entry name" value="Metalloproteases ('zincins'), catalytic domain"/>
    <property type="match status" value="1"/>
</dbReference>
<proteinExistence type="inferred from homology"/>
<dbReference type="InterPro" id="IPR024079">
    <property type="entry name" value="MetalloPept_cat_dom_sf"/>
</dbReference>
<keyword evidence="7" id="KW-0482">Metalloprotease</keyword>
<dbReference type="PATRIC" id="fig|1423816.3.peg.2282"/>
<dbReference type="InterPro" id="IPR018497">
    <property type="entry name" value="Peptidase_M13_C"/>
</dbReference>